<dbReference type="HOGENOM" id="CLU_2516710_0_0_1"/>
<evidence type="ECO:0000313" key="3">
    <source>
        <dbReference type="Proteomes" id="UP000059680"/>
    </source>
</evidence>
<reference evidence="1" key="4">
    <citation type="journal article" date="2013" name="Plant Cell Physiol.">
        <title>Rice Annotation Project Database (RAP-DB): an integrative and interactive database for rice genomics.</title>
        <authorList>
            <person name="Sakai H."/>
            <person name="Lee S.S."/>
            <person name="Tanaka T."/>
            <person name="Numa H."/>
            <person name="Kim J."/>
            <person name="Kawahara Y."/>
            <person name="Wakimoto H."/>
            <person name="Yang C.C."/>
            <person name="Iwamoto M."/>
            <person name="Abe T."/>
            <person name="Yamada Y."/>
            <person name="Muto A."/>
            <person name="Inokuchi H."/>
            <person name="Ikemura T."/>
            <person name="Matsumoto T."/>
            <person name="Sasaki T."/>
            <person name="Itoh T."/>
        </authorList>
    </citation>
    <scope>NUCLEOTIDE SEQUENCE</scope>
</reference>
<reference evidence="2" key="3">
    <citation type="submission" date="2008-12" db="EMBL/GenBank/DDBJ databases">
        <title>Improved gene annotation of the rice (Oryza sativa) genomes.</title>
        <authorList>
            <person name="Wang J."/>
            <person name="Li R."/>
            <person name="Fan W."/>
            <person name="Huang Q."/>
            <person name="Zhang J."/>
            <person name="Zhou Y."/>
            <person name="Hu Y."/>
            <person name="Zi S."/>
            <person name="Li J."/>
            <person name="Ni P."/>
            <person name="Zheng H."/>
            <person name="Zhang Y."/>
            <person name="Zhao M."/>
            <person name="Hao Q."/>
            <person name="McDermott J."/>
            <person name="Samudrala R."/>
            <person name="Kristiansen K."/>
            <person name="Wong G.K.-S."/>
        </authorList>
    </citation>
    <scope>NUCLEOTIDE SEQUENCE</scope>
</reference>
<sequence>MAVEGHITDKIHRCLAMDGLRSRVLQCGKVRSLLQCGSCLPLTKSGLEKFGLNQCNGQFIEDFKQWKKETSTTATGLKFGLRYRS</sequence>
<dbReference type="AlphaFoldDB" id="A0A0P0X692"/>
<reference evidence="3" key="1">
    <citation type="journal article" date="2005" name="Nature">
        <title>The map-based sequence of the rice genome.</title>
        <authorList>
            <consortium name="International rice genome sequencing project (IRGSP)"/>
            <person name="Matsumoto T."/>
            <person name="Wu J."/>
            <person name="Kanamori H."/>
            <person name="Katayose Y."/>
            <person name="Fujisawa M."/>
            <person name="Namiki N."/>
            <person name="Mizuno H."/>
            <person name="Yamamoto K."/>
            <person name="Antonio B.A."/>
            <person name="Baba T."/>
            <person name="Sakata K."/>
            <person name="Nagamura Y."/>
            <person name="Aoki H."/>
            <person name="Arikawa K."/>
            <person name="Arita K."/>
            <person name="Bito T."/>
            <person name="Chiden Y."/>
            <person name="Fujitsuka N."/>
            <person name="Fukunaka R."/>
            <person name="Hamada M."/>
            <person name="Harada C."/>
            <person name="Hayashi A."/>
            <person name="Hijishita S."/>
            <person name="Honda M."/>
            <person name="Hosokawa S."/>
            <person name="Ichikawa Y."/>
            <person name="Idonuma A."/>
            <person name="Iijima M."/>
            <person name="Ikeda M."/>
            <person name="Ikeno M."/>
            <person name="Ito K."/>
            <person name="Ito S."/>
            <person name="Ito T."/>
            <person name="Ito Y."/>
            <person name="Ito Y."/>
            <person name="Iwabuchi A."/>
            <person name="Kamiya K."/>
            <person name="Karasawa W."/>
            <person name="Kurita K."/>
            <person name="Katagiri S."/>
            <person name="Kikuta A."/>
            <person name="Kobayashi H."/>
            <person name="Kobayashi N."/>
            <person name="Machita K."/>
            <person name="Maehara T."/>
            <person name="Masukawa M."/>
            <person name="Mizubayashi T."/>
            <person name="Mukai Y."/>
            <person name="Nagasaki H."/>
            <person name="Nagata Y."/>
            <person name="Naito S."/>
            <person name="Nakashima M."/>
            <person name="Nakama Y."/>
            <person name="Nakamichi Y."/>
            <person name="Nakamura M."/>
            <person name="Meguro A."/>
            <person name="Negishi M."/>
            <person name="Ohta I."/>
            <person name="Ohta T."/>
            <person name="Okamoto M."/>
            <person name="Ono N."/>
            <person name="Saji S."/>
            <person name="Sakaguchi M."/>
            <person name="Sakai K."/>
            <person name="Shibata M."/>
            <person name="Shimokawa T."/>
            <person name="Song J."/>
            <person name="Takazaki Y."/>
            <person name="Terasawa K."/>
            <person name="Tsugane M."/>
            <person name="Tsuji K."/>
            <person name="Ueda S."/>
            <person name="Waki K."/>
            <person name="Yamagata H."/>
            <person name="Yamamoto M."/>
            <person name="Yamamoto S."/>
            <person name="Yamane H."/>
            <person name="Yoshiki S."/>
            <person name="Yoshihara R."/>
            <person name="Yukawa K."/>
            <person name="Zhong H."/>
            <person name="Yano M."/>
            <person name="Yuan Q."/>
            <person name="Ouyang S."/>
            <person name="Liu J."/>
            <person name="Jones K.M."/>
            <person name="Gansberger K."/>
            <person name="Moffat K."/>
            <person name="Hill J."/>
            <person name="Bera J."/>
            <person name="Fadrosh D."/>
            <person name="Jin S."/>
            <person name="Johri S."/>
            <person name="Kim M."/>
            <person name="Overton L."/>
            <person name="Reardon M."/>
            <person name="Tsitrin T."/>
            <person name="Vuong H."/>
            <person name="Weaver B."/>
            <person name="Ciecko A."/>
            <person name="Tallon L."/>
            <person name="Jackson J."/>
            <person name="Pai G."/>
            <person name="Aken S.V."/>
            <person name="Utterback T."/>
            <person name="Reidmuller S."/>
            <person name="Feldblyum T."/>
            <person name="Hsiao J."/>
            <person name="Zismann V."/>
            <person name="Iobst S."/>
            <person name="de Vazeille A.R."/>
            <person name="Buell C.R."/>
            <person name="Ying K."/>
            <person name="Li Y."/>
            <person name="Lu T."/>
            <person name="Huang Y."/>
            <person name="Zhao Q."/>
            <person name="Feng Q."/>
            <person name="Zhang L."/>
            <person name="Zhu J."/>
            <person name="Weng Q."/>
            <person name="Mu J."/>
            <person name="Lu Y."/>
            <person name="Fan D."/>
            <person name="Liu Y."/>
            <person name="Guan J."/>
            <person name="Zhang Y."/>
            <person name="Yu S."/>
            <person name="Liu X."/>
            <person name="Zhang Y."/>
            <person name="Hong G."/>
            <person name="Han B."/>
            <person name="Choisne N."/>
            <person name="Demange N."/>
            <person name="Orjeda G."/>
            <person name="Samain S."/>
            <person name="Cattolico L."/>
            <person name="Pelletier E."/>
            <person name="Couloux A."/>
            <person name="Segurens B."/>
            <person name="Wincker P."/>
            <person name="D'Hont A."/>
            <person name="Scarpelli C."/>
            <person name="Weissenbach J."/>
            <person name="Salanoubat M."/>
            <person name="Quetier F."/>
            <person name="Yu Y."/>
            <person name="Kim H.R."/>
            <person name="Rambo T."/>
            <person name="Currie J."/>
            <person name="Collura K."/>
            <person name="Luo M."/>
            <person name="Yang T."/>
            <person name="Ammiraju J.S.S."/>
            <person name="Engler F."/>
            <person name="Soderlund C."/>
            <person name="Wing R.A."/>
            <person name="Palmer L.E."/>
            <person name="de la Bastide M."/>
            <person name="Spiegel L."/>
            <person name="Nascimento L."/>
            <person name="Zutavern T."/>
            <person name="O'Shaughnessy A."/>
            <person name="Dike S."/>
            <person name="Dedhia N."/>
            <person name="Preston R."/>
            <person name="Balija V."/>
            <person name="McCombie W.R."/>
            <person name="Chow T."/>
            <person name="Chen H."/>
            <person name="Chung M."/>
            <person name="Chen C."/>
            <person name="Shaw J."/>
            <person name="Wu H."/>
            <person name="Hsiao K."/>
            <person name="Chao Y."/>
            <person name="Chu M."/>
            <person name="Cheng C."/>
            <person name="Hour A."/>
            <person name="Lee P."/>
            <person name="Lin S."/>
            <person name="Lin Y."/>
            <person name="Liou J."/>
            <person name="Liu S."/>
            <person name="Hsing Y."/>
            <person name="Raghuvanshi S."/>
            <person name="Mohanty A."/>
            <person name="Bharti A.K."/>
            <person name="Gaur A."/>
            <person name="Gupta V."/>
            <person name="Kumar D."/>
            <person name="Ravi V."/>
            <person name="Vij S."/>
            <person name="Kapur A."/>
            <person name="Khurana P."/>
            <person name="Khurana P."/>
            <person name="Khurana J.P."/>
            <person name="Tyagi A.K."/>
            <person name="Gaikwad K."/>
            <person name="Singh A."/>
            <person name="Dalal V."/>
            <person name="Srivastava S."/>
            <person name="Dixit A."/>
            <person name="Pal A.K."/>
            <person name="Ghazi I.A."/>
            <person name="Yadav M."/>
            <person name="Pandit A."/>
            <person name="Bhargava A."/>
            <person name="Sureshbabu K."/>
            <person name="Batra K."/>
            <person name="Sharma T.R."/>
            <person name="Mohapatra T."/>
            <person name="Singh N.K."/>
            <person name="Messing J."/>
            <person name="Nelson A.B."/>
            <person name="Fuks G."/>
            <person name="Kavchok S."/>
            <person name="Keizer G."/>
            <person name="Linton E."/>
            <person name="Llaca V."/>
            <person name="Song R."/>
            <person name="Tanyolac B."/>
            <person name="Young S."/>
            <person name="Ho-Il K."/>
            <person name="Hahn J.H."/>
            <person name="Sangsakoo G."/>
            <person name="Vanavichit A."/>
            <person name="de Mattos Luiz.A.T."/>
            <person name="Zimmer P.D."/>
            <person name="Malone G."/>
            <person name="Dellagostin O."/>
            <person name="de Oliveira A.C."/>
            <person name="Bevan M."/>
            <person name="Bancroft I."/>
            <person name="Minx P."/>
            <person name="Cordum H."/>
            <person name="Wilson R."/>
            <person name="Cheng Z."/>
            <person name="Jin W."/>
            <person name="Jiang J."/>
            <person name="Leong S.A."/>
            <person name="Iwama H."/>
            <person name="Gojobori T."/>
            <person name="Itoh T."/>
            <person name="Niimura Y."/>
            <person name="Fujii Y."/>
            <person name="Habara T."/>
            <person name="Sakai H."/>
            <person name="Sato Y."/>
            <person name="Wilson G."/>
            <person name="Kumar K."/>
            <person name="McCouch S."/>
            <person name="Juretic N."/>
            <person name="Hoen D."/>
            <person name="Wright S."/>
            <person name="Bruskiewich R."/>
            <person name="Bureau T."/>
            <person name="Miyao A."/>
            <person name="Hirochika H."/>
            <person name="Nishikawa T."/>
            <person name="Kadowaki K."/>
            <person name="Sugiura M."/>
            <person name="Burr B."/>
            <person name="Sasaki T."/>
        </authorList>
    </citation>
    <scope>NUCLEOTIDE SEQUENCE [LARGE SCALE GENOMIC DNA]</scope>
    <source>
        <strain evidence="3">cv. Nipponbare</strain>
    </source>
</reference>
<evidence type="ECO:0000313" key="2">
    <source>
        <dbReference type="EMBL" id="EEE67176.1"/>
    </source>
</evidence>
<dbReference type="Proteomes" id="UP000059680">
    <property type="component" value="Chromosome 7"/>
</dbReference>
<dbReference type="OMA" id="DKIHRCL"/>
<name>A0A0P0X692_ORYSJ</name>
<reference evidence="2" key="2">
    <citation type="journal article" date="2005" name="PLoS Biol.">
        <title>The genomes of Oryza sativa: a history of duplications.</title>
        <authorList>
            <person name="Yu J."/>
            <person name="Wang J."/>
            <person name="Lin W."/>
            <person name="Li S."/>
            <person name="Li H."/>
            <person name="Zhou J."/>
            <person name="Ni P."/>
            <person name="Dong W."/>
            <person name="Hu S."/>
            <person name="Zeng C."/>
            <person name="Zhang J."/>
            <person name="Zhang Y."/>
            <person name="Li R."/>
            <person name="Xu Z."/>
            <person name="Li S."/>
            <person name="Li X."/>
            <person name="Zheng H."/>
            <person name="Cong L."/>
            <person name="Lin L."/>
            <person name="Yin J."/>
            <person name="Geng J."/>
            <person name="Li G."/>
            <person name="Shi J."/>
            <person name="Liu J."/>
            <person name="Lv H."/>
            <person name="Li J."/>
            <person name="Wang J."/>
            <person name="Deng Y."/>
            <person name="Ran L."/>
            <person name="Shi X."/>
            <person name="Wang X."/>
            <person name="Wu Q."/>
            <person name="Li C."/>
            <person name="Ren X."/>
            <person name="Wang J."/>
            <person name="Wang X."/>
            <person name="Li D."/>
            <person name="Liu D."/>
            <person name="Zhang X."/>
            <person name="Ji Z."/>
            <person name="Zhao W."/>
            <person name="Sun Y."/>
            <person name="Zhang Z."/>
            <person name="Bao J."/>
            <person name="Han Y."/>
            <person name="Dong L."/>
            <person name="Ji J."/>
            <person name="Chen P."/>
            <person name="Wu S."/>
            <person name="Liu J."/>
            <person name="Xiao Y."/>
            <person name="Bu D."/>
            <person name="Tan J."/>
            <person name="Yang L."/>
            <person name="Ye C."/>
            <person name="Zhang J."/>
            <person name="Xu J."/>
            <person name="Zhou Y."/>
            <person name="Yu Y."/>
            <person name="Zhang B."/>
            <person name="Zhuang S."/>
            <person name="Wei H."/>
            <person name="Liu B."/>
            <person name="Lei M."/>
            <person name="Yu H."/>
            <person name="Li Y."/>
            <person name="Xu H."/>
            <person name="Wei S."/>
            <person name="He X."/>
            <person name="Fang L."/>
            <person name="Zhang Z."/>
            <person name="Zhang Y."/>
            <person name="Huang X."/>
            <person name="Su Z."/>
            <person name="Tong W."/>
            <person name="Li J."/>
            <person name="Tong Z."/>
            <person name="Li S."/>
            <person name="Ye J."/>
            <person name="Wang L."/>
            <person name="Fang L."/>
            <person name="Lei T."/>
            <person name="Chen C."/>
            <person name="Chen H."/>
            <person name="Xu Z."/>
            <person name="Li H."/>
            <person name="Huang H."/>
            <person name="Zhang F."/>
            <person name="Xu H."/>
            <person name="Li N."/>
            <person name="Zhao C."/>
            <person name="Li S."/>
            <person name="Dong L."/>
            <person name="Huang Y."/>
            <person name="Li L."/>
            <person name="Xi Y."/>
            <person name="Qi Q."/>
            <person name="Li W."/>
            <person name="Zhang B."/>
            <person name="Hu W."/>
            <person name="Zhang Y."/>
            <person name="Tian X."/>
            <person name="Jiao Y."/>
            <person name="Liang X."/>
            <person name="Jin J."/>
            <person name="Gao L."/>
            <person name="Zheng W."/>
            <person name="Hao B."/>
            <person name="Liu S."/>
            <person name="Wang W."/>
            <person name="Yuan L."/>
            <person name="Cao M."/>
            <person name="McDermott J."/>
            <person name="Samudrala R."/>
            <person name="Wang J."/>
            <person name="Wong G.K."/>
            <person name="Yang H."/>
        </authorList>
    </citation>
    <scope>NUCLEOTIDE SEQUENCE [LARGE SCALE GENOMIC DNA]</scope>
</reference>
<proteinExistence type="predicted"/>
<dbReference type="Proteomes" id="UP000007752">
    <property type="component" value="Chromosome 7"/>
</dbReference>
<protein>
    <submittedName>
        <fullName evidence="1">Os07g0484600 protein</fullName>
    </submittedName>
</protein>
<dbReference type="EMBL" id="CM000144">
    <property type="protein sequence ID" value="EEE67176.1"/>
    <property type="molecule type" value="Genomic_DNA"/>
</dbReference>
<dbReference type="KEGG" id="dosa:Os07g0484600"/>
<gene>
    <name evidence="1" type="ordered locus">Os07g0484600</name>
    <name evidence="2" type="ORF">OsJ_24264</name>
    <name evidence="1" type="ORF">OSNPB_070484600</name>
</gene>
<organism evidence="2">
    <name type="scientific">Oryza sativa subsp. japonica</name>
    <name type="common">Rice</name>
    <dbReference type="NCBI Taxonomy" id="39947"/>
    <lineage>
        <taxon>Eukaryota</taxon>
        <taxon>Viridiplantae</taxon>
        <taxon>Streptophyta</taxon>
        <taxon>Embryophyta</taxon>
        <taxon>Tracheophyta</taxon>
        <taxon>Spermatophyta</taxon>
        <taxon>Magnoliopsida</taxon>
        <taxon>Liliopsida</taxon>
        <taxon>Poales</taxon>
        <taxon>Poaceae</taxon>
        <taxon>BOP clade</taxon>
        <taxon>Oryzoideae</taxon>
        <taxon>Oryzeae</taxon>
        <taxon>Oryzinae</taxon>
        <taxon>Oryza</taxon>
        <taxon>Oryza sativa</taxon>
    </lineage>
</organism>
<keyword evidence="3" id="KW-1185">Reference proteome</keyword>
<evidence type="ECO:0000313" key="1">
    <source>
        <dbReference type="EMBL" id="BAT01509.1"/>
    </source>
</evidence>
<dbReference type="Gramene" id="Os07t0484600-01">
    <property type="protein sequence ID" value="Os07t0484600-01"/>
    <property type="gene ID" value="Os07g0484600"/>
</dbReference>
<reference evidence="1" key="6">
    <citation type="submission" date="2015-10" db="EMBL/GenBank/DDBJ databases">
        <authorList>
            <person name="Sakai H."/>
            <person name="Kawahara Y."/>
            <person name="Matsumoto T."/>
            <person name="Buell C.R."/>
            <person name="Itoh T."/>
        </authorList>
    </citation>
    <scope>NUCLEOTIDE SEQUENCE</scope>
</reference>
<reference evidence="1 3" key="5">
    <citation type="journal article" date="2013" name="Rice">
        <title>Improvement of the Oryza sativa Nipponbare reference genome using next generation sequence and optical map data.</title>
        <authorList>
            <person name="Kawahara Y."/>
            <person name="de la Bastide M."/>
            <person name="Hamilton J.P."/>
            <person name="Kanamori H."/>
            <person name="McCombie W.R."/>
            <person name="Ouyang S."/>
            <person name="Schwartz D.C."/>
            <person name="Tanaka T."/>
            <person name="Wu J."/>
            <person name="Zhou S."/>
            <person name="Childs K.L."/>
            <person name="Davidson R.M."/>
            <person name="Lin H."/>
            <person name="Quesada-Ocampo L."/>
            <person name="Vaillancourt B."/>
            <person name="Sakai H."/>
            <person name="Lee S.S."/>
            <person name="Kim J."/>
            <person name="Numa H."/>
            <person name="Itoh T."/>
            <person name="Buell C.R."/>
            <person name="Matsumoto T."/>
        </authorList>
    </citation>
    <scope>NUCLEOTIDE SEQUENCE [LARGE SCALE GENOMIC DNA]</scope>
    <source>
        <strain evidence="3">cv. Nipponbare</strain>
    </source>
</reference>
<accession>Q0D6F8</accession>
<dbReference type="PaxDb" id="39947-Q0D6F8"/>
<dbReference type="EMBL" id="AP014963">
    <property type="protein sequence ID" value="BAT01509.1"/>
    <property type="molecule type" value="Genomic_DNA"/>
</dbReference>
<accession>A0A0P0X692</accession>